<keyword evidence="3" id="KW-0238">DNA-binding</keyword>
<feature type="domain" description="Type I restriction modification DNA specificity" evidence="5">
    <location>
        <begin position="254"/>
        <end position="435"/>
    </location>
</feature>
<evidence type="ECO:0000259" key="5">
    <source>
        <dbReference type="Pfam" id="PF01420"/>
    </source>
</evidence>
<dbReference type="OrthoDB" id="84651at2157"/>
<name>D7E837_METEZ</name>
<dbReference type="Gene3D" id="3.90.220.20">
    <property type="entry name" value="DNA methylase specificity domains"/>
    <property type="match status" value="2"/>
</dbReference>
<dbReference type="GO" id="GO:0009307">
    <property type="term" value="P:DNA restriction-modification system"/>
    <property type="evidence" value="ECO:0007669"/>
    <property type="project" value="UniProtKB-KW"/>
</dbReference>
<dbReference type="GeneID" id="9346083"/>
<keyword evidence="7" id="KW-1185">Reference proteome</keyword>
<feature type="domain" description="Type I restriction modification DNA specificity" evidence="5">
    <location>
        <begin position="36"/>
        <end position="214"/>
    </location>
</feature>
<dbReference type="Proteomes" id="UP000000391">
    <property type="component" value="Chromosome"/>
</dbReference>
<evidence type="ECO:0000256" key="1">
    <source>
        <dbReference type="ARBA" id="ARBA00010923"/>
    </source>
</evidence>
<dbReference type="EMBL" id="CP002069">
    <property type="protein sequence ID" value="ADI73379.1"/>
    <property type="molecule type" value="Genomic_DNA"/>
</dbReference>
<protein>
    <submittedName>
        <fullName evidence="6">Restriction modification system DNA specificity domain protein</fullName>
    </submittedName>
</protein>
<dbReference type="AlphaFoldDB" id="D7E837"/>
<dbReference type="InterPro" id="IPR000055">
    <property type="entry name" value="Restrct_endonuc_typeI_TRD"/>
</dbReference>
<sequence length="461" mass="53182">MSGVVQEQRQKFFDTSGFKPYPEYKDSGIEWLGEIPEHWDVKQLRRVIKSLKNGTTAPQLDSGTTNYPVTRIETISNGYINYNNVGYLKENDVDKRYILNKDDILISHINSLEYIGNCAIYKDNETLVHGMNLLRLIPDDNIIPDFLIYYLKSKNFKYSARIHAKPAINQASVSSTVLKSLKFSYPSNFNEQKSIANFLDKETHKIDKLIEKKQRLVELLEEKRSALINHTVAKGLDPDVEMKDSGIEWLGEIPEHWDVVKLKYLLRSKVTDGPHESPAFVDNGIPFLSADSIQNGKLKFENCRYVPYEDHIRYIRKCKPEKYDLLLGKAASVGKVALVDVDFEFSIWSPLALIKPDTRELNSKLLYYVLRSRYVQKQIDMLNHTNTQDNLGMKEIENLKIILPSVSEQKQIADYLDQRTSKIDELINKINHQIEYLKEYRTALISAAVTGKIDVRGEEQK</sequence>
<reference evidence="6 7" key="1">
    <citation type="submission" date="2010-06" db="EMBL/GenBank/DDBJ databases">
        <title>Complete sequence chromosome of Methanohalobium evestigatum Z-7303.</title>
        <authorList>
            <consortium name="US DOE Joint Genome Institute"/>
            <person name="Lucas S."/>
            <person name="Copeland A."/>
            <person name="Lapidus A."/>
            <person name="Cheng J.-F."/>
            <person name="Bruce D."/>
            <person name="Goodwin L."/>
            <person name="Pitluck S."/>
            <person name="Saunders E."/>
            <person name="Detter J.C."/>
            <person name="Han C."/>
            <person name="Tapia R."/>
            <person name="Land M."/>
            <person name="Hauser L."/>
            <person name="Kyrpides N."/>
            <person name="Mikhailova N."/>
            <person name="Sieprawska-Lupa M."/>
            <person name="Whitman W.B."/>
            <person name="Anderson I."/>
            <person name="Woyke T."/>
        </authorList>
    </citation>
    <scope>NUCLEOTIDE SEQUENCE [LARGE SCALE GENOMIC DNA]</scope>
    <source>
        <strain evidence="7">ATCC BAA-1072 / DSM 3721 / NBRC 107634 / OCM 161 / Z-7303</strain>
    </source>
</reference>
<dbReference type="CDD" id="cd17246">
    <property type="entry name" value="RMtype1_S_SonII-TRD2-CR2_like"/>
    <property type="match status" value="1"/>
</dbReference>
<dbReference type="STRING" id="644295.Metev_0464"/>
<dbReference type="Pfam" id="PF01420">
    <property type="entry name" value="Methylase_S"/>
    <property type="match status" value="2"/>
</dbReference>
<organism evidence="6 7">
    <name type="scientific">Methanohalobium evestigatum (strain ATCC BAA-1072 / DSM 3721 / NBRC 107634 / OCM 161 / Z-7303)</name>
    <dbReference type="NCBI Taxonomy" id="644295"/>
    <lineage>
        <taxon>Archaea</taxon>
        <taxon>Methanobacteriati</taxon>
        <taxon>Methanobacteriota</taxon>
        <taxon>Stenosarchaea group</taxon>
        <taxon>Methanomicrobia</taxon>
        <taxon>Methanosarcinales</taxon>
        <taxon>Methanosarcinaceae</taxon>
        <taxon>Methanohalobium</taxon>
    </lineage>
</organism>
<dbReference type="PANTHER" id="PTHR30408:SF12">
    <property type="entry name" value="TYPE I RESTRICTION ENZYME MJAVIII SPECIFICITY SUBUNIT"/>
    <property type="match status" value="1"/>
</dbReference>
<dbReference type="REBASE" id="26596">
    <property type="entry name" value="S.MevORF463P"/>
</dbReference>
<accession>D7E837</accession>
<gene>
    <name evidence="6" type="ordered locus">Metev_0464</name>
</gene>
<evidence type="ECO:0000313" key="6">
    <source>
        <dbReference type="EMBL" id="ADI73379.1"/>
    </source>
</evidence>
<dbReference type="RefSeq" id="WP_013193947.1">
    <property type="nucleotide sequence ID" value="NC_014253.1"/>
</dbReference>
<evidence type="ECO:0000256" key="2">
    <source>
        <dbReference type="ARBA" id="ARBA00022747"/>
    </source>
</evidence>
<comment type="similarity">
    <text evidence="1">Belongs to the type-I restriction system S methylase family.</text>
</comment>
<proteinExistence type="inferred from homology"/>
<keyword evidence="2" id="KW-0680">Restriction system</keyword>
<dbReference type="KEGG" id="mev:Metev_0464"/>
<dbReference type="InterPro" id="IPR052021">
    <property type="entry name" value="Type-I_RS_S_subunit"/>
</dbReference>
<dbReference type="HOGENOM" id="CLU_021095_1_2_2"/>
<dbReference type="InterPro" id="IPR044946">
    <property type="entry name" value="Restrct_endonuc_typeI_TRD_sf"/>
</dbReference>
<dbReference type="Gene3D" id="1.10.287.1120">
    <property type="entry name" value="Bipartite methylase S protein"/>
    <property type="match status" value="1"/>
</dbReference>
<dbReference type="GO" id="GO:0003677">
    <property type="term" value="F:DNA binding"/>
    <property type="evidence" value="ECO:0007669"/>
    <property type="project" value="UniProtKB-KW"/>
</dbReference>
<keyword evidence="4" id="KW-0175">Coiled coil</keyword>
<feature type="coiled-coil region" evidence="4">
    <location>
        <begin position="199"/>
        <end position="230"/>
    </location>
</feature>
<evidence type="ECO:0000256" key="4">
    <source>
        <dbReference type="SAM" id="Coils"/>
    </source>
</evidence>
<evidence type="ECO:0000256" key="3">
    <source>
        <dbReference type="ARBA" id="ARBA00023125"/>
    </source>
</evidence>
<dbReference type="SUPFAM" id="SSF116734">
    <property type="entry name" value="DNA methylase specificity domain"/>
    <property type="match status" value="2"/>
</dbReference>
<dbReference type="PANTHER" id="PTHR30408">
    <property type="entry name" value="TYPE-1 RESTRICTION ENZYME ECOKI SPECIFICITY PROTEIN"/>
    <property type="match status" value="1"/>
</dbReference>
<evidence type="ECO:0000313" key="7">
    <source>
        <dbReference type="Proteomes" id="UP000000391"/>
    </source>
</evidence>